<reference evidence="1 2" key="1">
    <citation type="submission" date="2023-02" db="EMBL/GenBank/DDBJ databases">
        <title>LHISI_Scaffold_Assembly.</title>
        <authorList>
            <person name="Stuart O.P."/>
            <person name="Cleave R."/>
            <person name="Magrath M.J.L."/>
            <person name="Mikheyev A.S."/>
        </authorList>
    </citation>
    <scope>NUCLEOTIDE SEQUENCE [LARGE SCALE GENOMIC DNA]</scope>
    <source>
        <strain evidence="1">Daus_M_001</strain>
        <tissue evidence="1">Leg muscle</tissue>
    </source>
</reference>
<evidence type="ECO:0000313" key="1">
    <source>
        <dbReference type="EMBL" id="KAJ8898175.1"/>
    </source>
</evidence>
<protein>
    <submittedName>
        <fullName evidence="1">Uncharacterized protein</fullName>
    </submittedName>
</protein>
<sequence length="366" mass="40350">MEPRCCSGQTTFLLPRQAGFSSPAGSPDFRKWESCRTMPLAGGFPRGSPVSPAPSFRCHSIFTSITLIGSQDLAAKSRPNFFSIVPFRMRGHVHAAAGSALSPRRRQHAVLGVATPVCVLHARLSELFVTRLARTNAIHNHSHAQSVLLTPAEPAVCSSRGARVAGLLGQGSSLLRYLPPINTELGTEMKYSHSSFSRFTVKRGVTPAETCGGRGAAWMWCKRHARKGNGNAVLSSSRGFLWRDVICTTADVLRNMFQECRTRNYTPEGEHSSDVNCALVVYCHSGRRRLDRSSPGGVKTPCRPMAEVTQTHHIEVDRNGRFGDRCVRWESQGFAHQRCEVGIRSVPLGLHFLMHFLSIHLCPQYC</sequence>
<evidence type="ECO:0000313" key="2">
    <source>
        <dbReference type="Proteomes" id="UP001159363"/>
    </source>
</evidence>
<accession>A0ABQ9IN99</accession>
<organism evidence="1 2">
    <name type="scientific">Dryococelus australis</name>
    <dbReference type="NCBI Taxonomy" id="614101"/>
    <lineage>
        <taxon>Eukaryota</taxon>
        <taxon>Metazoa</taxon>
        <taxon>Ecdysozoa</taxon>
        <taxon>Arthropoda</taxon>
        <taxon>Hexapoda</taxon>
        <taxon>Insecta</taxon>
        <taxon>Pterygota</taxon>
        <taxon>Neoptera</taxon>
        <taxon>Polyneoptera</taxon>
        <taxon>Phasmatodea</taxon>
        <taxon>Verophasmatodea</taxon>
        <taxon>Anareolatae</taxon>
        <taxon>Phasmatidae</taxon>
        <taxon>Eurycanthinae</taxon>
        <taxon>Dryococelus</taxon>
    </lineage>
</organism>
<name>A0ABQ9IN99_9NEOP</name>
<keyword evidence="2" id="KW-1185">Reference proteome</keyword>
<comment type="caution">
    <text evidence="1">The sequence shown here is derived from an EMBL/GenBank/DDBJ whole genome shotgun (WGS) entry which is preliminary data.</text>
</comment>
<dbReference type="EMBL" id="JARBHB010000001">
    <property type="protein sequence ID" value="KAJ8898175.1"/>
    <property type="molecule type" value="Genomic_DNA"/>
</dbReference>
<dbReference type="Proteomes" id="UP001159363">
    <property type="component" value="Chromosome 1"/>
</dbReference>
<proteinExistence type="predicted"/>
<gene>
    <name evidence="1" type="ORF">PR048_003535</name>
</gene>